<name>A0A3Q2Y3C3_HIPCM</name>
<keyword evidence="1" id="KW-1133">Transmembrane helix</keyword>
<dbReference type="Gene3D" id="4.10.1290.10">
    <property type="entry name" value="Tumor necrosis factor receptor superfamily"/>
    <property type="match status" value="2"/>
</dbReference>
<feature type="transmembrane region" description="Helical" evidence="1">
    <location>
        <begin position="106"/>
        <end position="131"/>
    </location>
</feature>
<dbReference type="SUPFAM" id="SSF57586">
    <property type="entry name" value="TNF receptor-like"/>
    <property type="match status" value="2"/>
</dbReference>
<dbReference type="Pfam" id="PF09305">
    <property type="entry name" value="TACI-CRD2"/>
    <property type="match status" value="1"/>
</dbReference>
<dbReference type="GeneTree" id="ENSGT00990000205845"/>
<dbReference type="GO" id="GO:0002244">
    <property type="term" value="P:hematopoietic progenitor cell differentiation"/>
    <property type="evidence" value="ECO:0007669"/>
    <property type="project" value="TreeGrafter"/>
</dbReference>
<proteinExistence type="predicted"/>
<evidence type="ECO:0000256" key="1">
    <source>
        <dbReference type="SAM" id="Phobius"/>
    </source>
</evidence>
<dbReference type="AlphaFoldDB" id="A0A3Q2Y3C3"/>
<reference evidence="3" key="2">
    <citation type="submission" date="2025-09" db="UniProtKB">
        <authorList>
            <consortium name="Ensembl"/>
        </authorList>
    </citation>
    <scope>IDENTIFICATION</scope>
</reference>
<protein>
    <recommendedName>
        <fullName evidence="2">TACI cysteine-rich domain-containing protein</fullName>
    </recommendedName>
</protein>
<dbReference type="STRING" id="109280.ENSHCOP00000011427"/>
<dbReference type="Ensembl" id="ENSHCOT00000018153.1">
    <property type="protein sequence ID" value="ENSHCOP00000011427.1"/>
    <property type="gene ID" value="ENSHCOG00000014244.1"/>
</dbReference>
<dbReference type="InterPro" id="IPR015384">
    <property type="entry name" value="TACI_Cys-rich-dom"/>
</dbReference>
<organism evidence="3 4">
    <name type="scientific">Hippocampus comes</name>
    <name type="common">Tiger tail seahorse</name>
    <dbReference type="NCBI Taxonomy" id="109280"/>
    <lineage>
        <taxon>Eukaryota</taxon>
        <taxon>Metazoa</taxon>
        <taxon>Chordata</taxon>
        <taxon>Craniata</taxon>
        <taxon>Vertebrata</taxon>
        <taxon>Euteleostomi</taxon>
        <taxon>Actinopterygii</taxon>
        <taxon>Neopterygii</taxon>
        <taxon>Teleostei</taxon>
        <taxon>Neoteleostei</taxon>
        <taxon>Acanthomorphata</taxon>
        <taxon>Syngnathiaria</taxon>
        <taxon>Syngnathiformes</taxon>
        <taxon>Syngnathoidei</taxon>
        <taxon>Syngnathidae</taxon>
        <taxon>Hippocampus</taxon>
    </lineage>
</organism>
<dbReference type="InterPro" id="IPR022317">
    <property type="entry name" value="TNFR_13B"/>
</dbReference>
<dbReference type="GO" id="GO:0005886">
    <property type="term" value="C:plasma membrane"/>
    <property type="evidence" value="ECO:0007669"/>
    <property type="project" value="InterPro"/>
</dbReference>
<sequence>MGAKCPAGQYWDSLIKKCLHCNVMCQQPLVITKCTKYCANCKTLPGHYYDGLLMKCVKCGDVCGRHPAECFLHCHGDHFEMAIVGHSFQNSSNYGIFGFIPVYPSILLYALLALCMVLLVSSLCLALVIFLRRRSETNADRAVVKQGQGSAQRRGQHDFILTDLMAHARGATEPSDESSPTETCVCVHCYPDPITVVSNNRAPSRAPMAYDQQAVLHHALICSSASGLVCGLRYSYSRNCLW</sequence>
<keyword evidence="4" id="KW-1185">Reference proteome</keyword>
<evidence type="ECO:0000313" key="4">
    <source>
        <dbReference type="Proteomes" id="UP000264820"/>
    </source>
</evidence>
<feature type="domain" description="TACI cysteine-rich" evidence="2">
    <location>
        <begin position="40"/>
        <end position="75"/>
    </location>
</feature>
<dbReference type="PANTHER" id="PTHR15511:SF2">
    <property type="entry name" value="TUMOR NECROSIS FACTOR RECEPTOR SUPERFAMILY MEMBER 13B"/>
    <property type="match status" value="1"/>
</dbReference>
<keyword evidence="1" id="KW-0472">Membrane</keyword>
<dbReference type="PANTHER" id="PTHR15511">
    <property type="entry name" value="TUMOR NECROSIS FACTOR RECEPTOR SUPERFAMILY MEMBER 13B"/>
    <property type="match status" value="1"/>
</dbReference>
<dbReference type="GO" id="GO:0001782">
    <property type="term" value="P:B cell homeostasis"/>
    <property type="evidence" value="ECO:0007669"/>
    <property type="project" value="TreeGrafter"/>
</dbReference>
<evidence type="ECO:0000259" key="2">
    <source>
        <dbReference type="Pfam" id="PF09305"/>
    </source>
</evidence>
<dbReference type="GO" id="GO:0030889">
    <property type="term" value="P:negative regulation of B cell proliferation"/>
    <property type="evidence" value="ECO:0007669"/>
    <property type="project" value="TreeGrafter"/>
</dbReference>
<evidence type="ECO:0000313" key="3">
    <source>
        <dbReference type="Ensembl" id="ENSHCOP00000011427.1"/>
    </source>
</evidence>
<accession>A0A3Q2Y3C3</accession>
<dbReference type="Proteomes" id="UP000264820">
    <property type="component" value="Unplaced"/>
</dbReference>
<dbReference type="OMA" id="CESMDCN"/>
<reference evidence="3" key="1">
    <citation type="submission" date="2025-08" db="UniProtKB">
        <authorList>
            <consortium name="Ensembl"/>
        </authorList>
    </citation>
    <scope>IDENTIFICATION</scope>
</reference>
<keyword evidence="1" id="KW-0812">Transmembrane</keyword>